<accession>A0A871BIZ2</accession>
<dbReference type="InterPro" id="IPR058927">
    <property type="entry name" value="OB_2TM"/>
</dbReference>
<keyword evidence="1" id="KW-0472">Membrane</keyword>
<dbReference type="AlphaFoldDB" id="A0A871BIZ2"/>
<dbReference type="RefSeq" id="WP_193492597.1">
    <property type="nucleotide sequence ID" value="NZ_CP063205.1"/>
</dbReference>
<protein>
    <submittedName>
        <fullName evidence="2">Uncharacterized protein</fullName>
    </submittedName>
</protein>
<dbReference type="Proteomes" id="UP000663064">
    <property type="component" value="Chromosome"/>
</dbReference>
<feature type="transmembrane region" description="Helical" evidence="1">
    <location>
        <begin position="125"/>
        <end position="143"/>
    </location>
</feature>
<dbReference type="EMBL" id="CP063205">
    <property type="protein sequence ID" value="QOS12735.1"/>
    <property type="molecule type" value="Genomic_DNA"/>
</dbReference>
<evidence type="ECO:0000313" key="2">
    <source>
        <dbReference type="EMBL" id="QOS12735.1"/>
    </source>
</evidence>
<evidence type="ECO:0000313" key="3">
    <source>
        <dbReference type="Proteomes" id="UP000663064"/>
    </source>
</evidence>
<keyword evidence="1" id="KW-0812">Transmembrane</keyword>
<sequence length="169" mass="18383">MLSTPGQRVAGIIVLVVCLGGLLIWFGSLAPNPAVGAYPGSDELGTNYDAYLDERVVVGGTVIETEPLTIAVEYGDGEIIELQLVDESTQLEATQGDHVTLYGTVKPNQTVVVEHAYAVPGEQYLYMYLVSFCGGLWVLARLIRTWGFEWDTWALVPDDENTVTRGDDA</sequence>
<feature type="transmembrane region" description="Helical" evidence="1">
    <location>
        <begin position="12"/>
        <end position="30"/>
    </location>
</feature>
<evidence type="ECO:0000256" key="1">
    <source>
        <dbReference type="SAM" id="Phobius"/>
    </source>
</evidence>
<gene>
    <name evidence="2" type="ORF">HfgLR_13035</name>
</gene>
<reference evidence="2" key="1">
    <citation type="journal article" date="2021" name="Front. Microbiol.">
        <title>Cellular and Genomic Properties of Haloferax gibbonsii LR2-5, the Host of Euryarchaeal Virus HFTV1.</title>
        <authorList>
            <person name="Tittes C."/>
            <person name="Schwarzer S."/>
            <person name="Pfeiffer F."/>
            <person name="Dyall-Smith M."/>
            <person name="Rodriguez-Franco M."/>
            <person name="Oksanen H.M."/>
            <person name="Quax T.E.F."/>
        </authorList>
    </citation>
    <scope>NUCLEOTIDE SEQUENCE</scope>
    <source>
        <strain evidence="2">LR2-5</strain>
    </source>
</reference>
<proteinExistence type="predicted"/>
<dbReference type="Pfam" id="PF26045">
    <property type="entry name" value="OB_2TM_halo"/>
    <property type="match status" value="1"/>
</dbReference>
<dbReference type="GeneID" id="59460263"/>
<keyword evidence="1" id="KW-1133">Transmembrane helix</keyword>
<name>A0A871BIZ2_HALGI</name>
<organism evidence="2 3">
    <name type="scientific">Haloferax gibbonsii</name>
    <dbReference type="NCBI Taxonomy" id="35746"/>
    <lineage>
        <taxon>Archaea</taxon>
        <taxon>Methanobacteriati</taxon>
        <taxon>Methanobacteriota</taxon>
        <taxon>Stenosarchaea group</taxon>
        <taxon>Halobacteria</taxon>
        <taxon>Halobacteriales</taxon>
        <taxon>Haloferacaceae</taxon>
        <taxon>Haloferax</taxon>
    </lineage>
</organism>